<feature type="compositionally biased region" description="Low complexity" evidence="1">
    <location>
        <begin position="81"/>
        <end position="97"/>
    </location>
</feature>
<sequence length="207" mass="22150">MGETISWIAVNKSGEVCLDSDLPPLPRGWERCLDLQSGVMYLKQMNPQPGESKSGGIGQSRATTHKRQRVLLGNDDGEGDPTLQLSLSLPSSTNTQSHPSNPSSLSDANSIVNNELKYLSCQREDATTANSPPQNASSSSSSSSPPSKLGSKSNVGLRSNQLNEEKSLIRAAGCPHCFMYVLPSKSNPKCPRCKSSILVDLSPLTIH</sequence>
<comment type="caution">
    <text evidence="3">The sequence shown here is derived from an EMBL/GenBank/DDBJ whole genome shotgun (WGS) entry which is preliminary data.</text>
</comment>
<organism evidence="3 4">
    <name type="scientific">Adiantum capillus-veneris</name>
    <name type="common">Maidenhair fern</name>
    <dbReference type="NCBI Taxonomy" id="13818"/>
    <lineage>
        <taxon>Eukaryota</taxon>
        <taxon>Viridiplantae</taxon>
        <taxon>Streptophyta</taxon>
        <taxon>Embryophyta</taxon>
        <taxon>Tracheophyta</taxon>
        <taxon>Polypodiopsida</taxon>
        <taxon>Polypodiidae</taxon>
        <taxon>Polypodiales</taxon>
        <taxon>Pteridineae</taxon>
        <taxon>Pteridaceae</taxon>
        <taxon>Vittarioideae</taxon>
        <taxon>Adiantum</taxon>
    </lineage>
</organism>
<gene>
    <name evidence="3" type="ORF">GOP47_0015529</name>
</gene>
<dbReference type="EMBL" id="JABFUD020000015">
    <property type="protein sequence ID" value="KAI5069228.1"/>
    <property type="molecule type" value="Genomic_DNA"/>
</dbReference>
<feature type="region of interest" description="Disordered" evidence="1">
    <location>
        <begin position="123"/>
        <end position="160"/>
    </location>
</feature>
<keyword evidence="4" id="KW-1185">Reference proteome</keyword>
<accession>A0A9D4UL03</accession>
<dbReference type="Pfam" id="PF24747">
    <property type="entry name" value="Zn-ribbon_GIR1"/>
    <property type="match status" value="1"/>
</dbReference>
<feature type="region of interest" description="Disordered" evidence="1">
    <location>
        <begin position="44"/>
        <end position="108"/>
    </location>
</feature>
<dbReference type="AlphaFoldDB" id="A0A9D4UL03"/>
<evidence type="ECO:0000313" key="3">
    <source>
        <dbReference type="EMBL" id="KAI5069228.1"/>
    </source>
</evidence>
<evidence type="ECO:0000256" key="1">
    <source>
        <dbReference type="SAM" id="MobiDB-lite"/>
    </source>
</evidence>
<feature type="compositionally biased region" description="Low complexity" evidence="1">
    <location>
        <begin position="131"/>
        <end position="153"/>
    </location>
</feature>
<dbReference type="InterPro" id="IPR056440">
    <property type="entry name" value="Zn-ribbon_GIR1"/>
</dbReference>
<reference evidence="3" key="1">
    <citation type="submission" date="2021-01" db="EMBL/GenBank/DDBJ databases">
        <title>Adiantum capillus-veneris genome.</title>
        <authorList>
            <person name="Fang Y."/>
            <person name="Liao Q."/>
        </authorList>
    </citation>
    <scope>NUCLEOTIDE SEQUENCE</scope>
    <source>
        <strain evidence="3">H3</strain>
        <tissue evidence="3">Leaf</tissue>
    </source>
</reference>
<dbReference type="Proteomes" id="UP000886520">
    <property type="component" value="Chromosome 15"/>
</dbReference>
<dbReference type="PANTHER" id="PTHR33177">
    <property type="entry name" value="PUTATIVE-RELATED"/>
    <property type="match status" value="1"/>
</dbReference>
<dbReference type="InterPro" id="IPR055281">
    <property type="entry name" value="GIR1-2/SIED1"/>
</dbReference>
<dbReference type="OrthoDB" id="1930194at2759"/>
<feature type="compositionally biased region" description="Polar residues" evidence="1">
    <location>
        <begin position="98"/>
        <end position="108"/>
    </location>
</feature>
<evidence type="ECO:0000259" key="2">
    <source>
        <dbReference type="Pfam" id="PF24747"/>
    </source>
</evidence>
<evidence type="ECO:0000313" key="4">
    <source>
        <dbReference type="Proteomes" id="UP000886520"/>
    </source>
</evidence>
<feature type="domain" description="GIR1-like zinc ribbon" evidence="2">
    <location>
        <begin position="173"/>
        <end position="200"/>
    </location>
</feature>
<name>A0A9D4UL03_ADICA</name>
<protein>
    <recommendedName>
        <fullName evidence="2">GIR1-like zinc ribbon domain-containing protein</fullName>
    </recommendedName>
</protein>
<proteinExistence type="predicted"/>
<dbReference type="PANTHER" id="PTHR33177:SF74">
    <property type="entry name" value="PROTEIN GL2-INTERACTING REPRESSOR 1"/>
    <property type="match status" value="1"/>
</dbReference>